<protein>
    <submittedName>
        <fullName evidence="11">Preprotein translocase subunit YajC</fullName>
    </submittedName>
</protein>
<evidence type="ECO:0000313" key="11">
    <source>
        <dbReference type="EMBL" id="SHH29207.1"/>
    </source>
</evidence>
<keyword evidence="4" id="KW-1003">Cell membrane</keyword>
<evidence type="ECO:0000313" key="12">
    <source>
        <dbReference type="Proteomes" id="UP000184471"/>
    </source>
</evidence>
<evidence type="ECO:0000256" key="8">
    <source>
        <dbReference type="ARBA" id="ARBA00023010"/>
    </source>
</evidence>
<keyword evidence="7" id="KW-1133">Transmembrane helix</keyword>
<keyword evidence="5" id="KW-0812">Transmembrane</keyword>
<evidence type="ECO:0000256" key="3">
    <source>
        <dbReference type="ARBA" id="ARBA00022448"/>
    </source>
</evidence>
<evidence type="ECO:0000256" key="1">
    <source>
        <dbReference type="ARBA" id="ARBA00004162"/>
    </source>
</evidence>
<reference evidence="11 12" key="1">
    <citation type="submission" date="2016-11" db="EMBL/GenBank/DDBJ databases">
        <authorList>
            <person name="Jaros S."/>
            <person name="Januszkiewicz K."/>
            <person name="Wedrychowicz H."/>
        </authorList>
    </citation>
    <scope>NUCLEOTIDE SEQUENCE [LARGE SCALE GENOMIC DNA]</scope>
    <source>
        <strain evidence="11 12">DSM 45408</strain>
    </source>
</reference>
<dbReference type="PANTHER" id="PTHR33909">
    <property type="entry name" value="SEC TRANSLOCON ACCESSORY COMPLEX SUBUNIT YAJC"/>
    <property type="match status" value="1"/>
</dbReference>
<keyword evidence="6" id="KW-0653">Protein transport</keyword>
<dbReference type="InterPro" id="IPR003849">
    <property type="entry name" value="Preprotein_translocase_YajC"/>
</dbReference>
<keyword evidence="9" id="KW-0472">Membrane</keyword>
<dbReference type="GO" id="GO:0015031">
    <property type="term" value="P:protein transport"/>
    <property type="evidence" value="ECO:0007669"/>
    <property type="project" value="UniProtKB-KW"/>
</dbReference>
<dbReference type="STRING" id="1070870.SAMN05444351_4474"/>
<keyword evidence="3" id="KW-0813">Transport</keyword>
<proteinExistence type="inferred from homology"/>
<dbReference type="AlphaFoldDB" id="A0A1M5RSF0"/>
<comment type="similarity">
    <text evidence="2">Belongs to the YajC family.</text>
</comment>
<evidence type="ECO:0000256" key="2">
    <source>
        <dbReference type="ARBA" id="ARBA00006742"/>
    </source>
</evidence>
<evidence type="ECO:0000256" key="4">
    <source>
        <dbReference type="ARBA" id="ARBA00022475"/>
    </source>
</evidence>
<dbReference type="SMART" id="SM01323">
    <property type="entry name" value="YajC"/>
    <property type="match status" value="1"/>
</dbReference>
<dbReference type="GO" id="GO:0005886">
    <property type="term" value="C:plasma membrane"/>
    <property type="evidence" value="ECO:0007669"/>
    <property type="project" value="UniProtKB-SubCell"/>
</dbReference>
<evidence type="ECO:0000256" key="5">
    <source>
        <dbReference type="ARBA" id="ARBA00022692"/>
    </source>
</evidence>
<organism evidence="11 12">
    <name type="scientific">Geodermatophilus nigrescens</name>
    <dbReference type="NCBI Taxonomy" id="1070870"/>
    <lineage>
        <taxon>Bacteria</taxon>
        <taxon>Bacillati</taxon>
        <taxon>Actinomycetota</taxon>
        <taxon>Actinomycetes</taxon>
        <taxon>Geodermatophilales</taxon>
        <taxon>Geodermatophilaceae</taxon>
        <taxon>Geodermatophilus</taxon>
    </lineage>
</organism>
<dbReference type="EMBL" id="FQVX01000006">
    <property type="protein sequence ID" value="SHH29207.1"/>
    <property type="molecule type" value="Genomic_DNA"/>
</dbReference>
<name>A0A1M5RSF0_9ACTN</name>
<dbReference type="Pfam" id="PF02699">
    <property type="entry name" value="YajC"/>
    <property type="match status" value="1"/>
</dbReference>
<gene>
    <name evidence="11" type="ORF">SAMN05444351_4474</name>
</gene>
<evidence type="ECO:0000256" key="10">
    <source>
        <dbReference type="SAM" id="MobiDB-lite"/>
    </source>
</evidence>
<dbReference type="Proteomes" id="UP000184471">
    <property type="component" value="Unassembled WGS sequence"/>
</dbReference>
<keyword evidence="8" id="KW-0811">Translocation</keyword>
<evidence type="ECO:0000256" key="9">
    <source>
        <dbReference type="ARBA" id="ARBA00023136"/>
    </source>
</evidence>
<dbReference type="OrthoDB" id="2200301at2"/>
<accession>A0A1M5RSF0</accession>
<evidence type="ECO:0000256" key="7">
    <source>
        <dbReference type="ARBA" id="ARBA00022989"/>
    </source>
</evidence>
<evidence type="ECO:0000256" key="6">
    <source>
        <dbReference type="ARBA" id="ARBA00022927"/>
    </source>
</evidence>
<dbReference type="PANTHER" id="PTHR33909:SF1">
    <property type="entry name" value="SEC TRANSLOCON ACCESSORY COMPLEX SUBUNIT YAJC"/>
    <property type="match status" value="1"/>
</dbReference>
<feature type="region of interest" description="Disordered" evidence="10">
    <location>
        <begin position="85"/>
        <end position="119"/>
    </location>
</feature>
<comment type="subcellular location">
    <subcellularLocation>
        <location evidence="1">Cell membrane</location>
        <topology evidence="1">Single-pass membrane protein</topology>
    </subcellularLocation>
</comment>
<keyword evidence="12" id="KW-1185">Reference proteome</keyword>
<sequence length="119" mass="12347">MELFPLLLLVLAFVALVVLPARARKRQQNQTQSALAIGVPVTMAGGVYATVAGLDDPATIQVEVAPGVVVTYARQAVIQVRQPAGAVPGPLATGETVVEPVEEPLRDDRPGDGPSGKTL</sequence>
<dbReference type="RefSeq" id="WP_083629013.1">
    <property type="nucleotide sequence ID" value="NZ_FQVX01000006.1"/>
</dbReference>